<feature type="transmembrane region" description="Helical" evidence="1">
    <location>
        <begin position="222"/>
        <end position="252"/>
    </location>
</feature>
<evidence type="ECO:0000256" key="1">
    <source>
        <dbReference type="SAM" id="Phobius"/>
    </source>
</evidence>
<name>A0A2C8Y6K0_9MICO</name>
<feature type="transmembrane region" description="Helical" evidence="1">
    <location>
        <begin position="273"/>
        <end position="296"/>
    </location>
</feature>
<feature type="transmembrane region" description="Helical" evidence="1">
    <location>
        <begin position="308"/>
        <end position="328"/>
    </location>
</feature>
<keyword evidence="3" id="KW-1185">Reference proteome</keyword>
<evidence type="ECO:0000313" key="2">
    <source>
        <dbReference type="EMBL" id="SOE45787.1"/>
    </source>
</evidence>
<feature type="transmembrane region" description="Helical" evidence="1">
    <location>
        <begin position="199"/>
        <end position="216"/>
    </location>
</feature>
<keyword evidence="1" id="KW-1133">Transmembrane helix</keyword>
<sequence>MIKIPTTRRAVAGPRQWISKWAVAIVLVVVGAAVSISNLSQHDEVFSAFDEWVYYDYVVKFPTQGFVHQGEEIGEPALQAMACTGDLYGPRGEPCTGEDGIYDEPELYPQQGLTSADIYSPLYFGITWAGAQVVMLFSGLNLLDAARATGVLWLGAGLILLVLLFREFKVPALLQLGLGLATIGLGTSHYAFTYITTDAPALASGAAVAVLGYKFARTGRFGGWLIATAVMVTLLKVAFLLIVALVAIALVLHALIKLKAGASFRGGPAPSPAILMSIPLVALGSSALAELIWLTFRSISSVGPSPDQGLASTLSIIGVLSAAFVFLVARDGINNTSSMAEIVTAPYYLLVITGVLGWFLTARGSGIFRLWSIATAVITVVAAPLMLVGMQLALHTIAPISPRYALVLAPMLLVAVAAVVRNSVSVWIILVYGVALSGAAFLGLIR</sequence>
<proteinExistence type="predicted"/>
<keyword evidence="1" id="KW-0472">Membrane</keyword>
<organism evidence="2 3">
    <name type="scientific">Salinibacterium xinjiangense</name>
    <dbReference type="NCBI Taxonomy" id="386302"/>
    <lineage>
        <taxon>Bacteria</taxon>
        <taxon>Bacillati</taxon>
        <taxon>Actinomycetota</taxon>
        <taxon>Actinomycetes</taxon>
        <taxon>Micrococcales</taxon>
        <taxon>Microbacteriaceae</taxon>
        <taxon>Salinibacterium</taxon>
    </lineage>
</organism>
<reference evidence="2 3" key="1">
    <citation type="submission" date="2017-09" db="EMBL/GenBank/DDBJ databases">
        <authorList>
            <person name="Ehlers B."/>
            <person name="Leendertz F.H."/>
        </authorList>
    </citation>
    <scope>NUCLEOTIDE SEQUENCE [LARGE SCALE GENOMIC DNA]</scope>
    <source>
        <strain evidence="2 3">CGMCC 1.05381</strain>
    </source>
</reference>
<keyword evidence="1" id="KW-0812">Transmembrane</keyword>
<dbReference type="EMBL" id="OCST01000001">
    <property type="protein sequence ID" value="SOE45787.1"/>
    <property type="molecule type" value="Genomic_DNA"/>
</dbReference>
<gene>
    <name evidence="2" type="ORF">SAMN06296378_0096</name>
</gene>
<feature type="transmembrane region" description="Helical" evidence="1">
    <location>
        <begin position="400"/>
        <end position="420"/>
    </location>
</feature>
<feature type="transmembrane region" description="Helical" evidence="1">
    <location>
        <begin position="366"/>
        <end position="388"/>
    </location>
</feature>
<feature type="transmembrane region" description="Helical" evidence="1">
    <location>
        <begin position="150"/>
        <end position="166"/>
    </location>
</feature>
<evidence type="ECO:0000313" key="3">
    <source>
        <dbReference type="Proteomes" id="UP000219440"/>
    </source>
</evidence>
<protein>
    <recommendedName>
        <fullName evidence="4">Dolichyl-phosphate-mannose-protein mannosyltransferase</fullName>
    </recommendedName>
</protein>
<feature type="transmembrane region" description="Helical" evidence="1">
    <location>
        <begin position="21"/>
        <end position="40"/>
    </location>
</feature>
<dbReference type="OrthoDB" id="3258018at2"/>
<feature type="transmembrane region" description="Helical" evidence="1">
    <location>
        <begin position="122"/>
        <end position="143"/>
    </location>
</feature>
<dbReference type="AlphaFoldDB" id="A0A2C8Y6K0"/>
<dbReference type="Proteomes" id="UP000219440">
    <property type="component" value="Unassembled WGS sequence"/>
</dbReference>
<feature type="transmembrane region" description="Helical" evidence="1">
    <location>
        <begin position="426"/>
        <end position="445"/>
    </location>
</feature>
<accession>A0A2C8Y6K0</accession>
<evidence type="ECO:0008006" key="4">
    <source>
        <dbReference type="Google" id="ProtNLM"/>
    </source>
</evidence>
<feature type="transmembrane region" description="Helical" evidence="1">
    <location>
        <begin position="340"/>
        <end position="360"/>
    </location>
</feature>
<dbReference type="RefSeq" id="WP_143544601.1">
    <property type="nucleotide sequence ID" value="NZ_BMLC01000002.1"/>
</dbReference>